<dbReference type="AlphaFoldDB" id="A0A1F6V8B6"/>
<comment type="caution">
    <text evidence="1">The sequence shown here is derived from an EMBL/GenBank/DDBJ whole genome shotgun (WGS) entry which is preliminary data.</text>
</comment>
<evidence type="ECO:0000313" key="1">
    <source>
        <dbReference type="EMBL" id="OGI65729.1"/>
    </source>
</evidence>
<sequence length="261" mass="30893">MKIKYQIFDLSRISNSGKNETRKVYAVVQTEDGSYSKNFTISEESTPYFGSRGKWHQQEIKRELVEMELPQEIVVKFEMAYAEHLAYLAERELAQKDKEKEAKEHAEWLEHRKETPAINGKSYGELSFKVRGTLDTIDFGDFPDCELKHILIMLYLFAFDRDKEVAWNKYWHETWLSAPKGIYLAKVLDIKPARTTMDSLPEWLREDEDEDEEVKQKEEYLLVEKETKNSILFSIPPEFLDEFQDWDLKEDLILMISISEI</sequence>
<dbReference type="Proteomes" id="UP000177370">
    <property type="component" value="Unassembled WGS sequence"/>
</dbReference>
<evidence type="ECO:0000313" key="2">
    <source>
        <dbReference type="Proteomes" id="UP000177370"/>
    </source>
</evidence>
<accession>A0A1F6V8B6</accession>
<dbReference type="EMBL" id="MFTP01000013">
    <property type="protein sequence ID" value="OGI65729.1"/>
    <property type="molecule type" value="Genomic_DNA"/>
</dbReference>
<proteinExistence type="predicted"/>
<gene>
    <name evidence="1" type="ORF">A2647_02475</name>
</gene>
<organism evidence="1 2">
    <name type="scientific">Candidatus Nomurabacteria bacterium RIFCSPHIGHO2_01_FULL_40_24b</name>
    <dbReference type="NCBI Taxonomy" id="1801739"/>
    <lineage>
        <taxon>Bacteria</taxon>
        <taxon>Candidatus Nomuraibacteriota</taxon>
    </lineage>
</organism>
<reference evidence="1 2" key="1">
    <citation type="journal article" date="2016" name="Nat. Commun.">
        <title>Thousands of microbial genomes shed light on interconnected biogeochemical processes in an aquifer system.</title>
        <authorList>
            <person name="Anantharaman K."/>
            <person name="Brown C.T."/>
            <person name="Hug L.A."/>
            <person name="Sharon I."/>
            <person name="Castelle C.J."/>
            <person name="Probst A.J."/>
            <person name="Thomas B.C."/>
            <person name="Singh A."/>
            <person name="Wilkins M.J."/>
            <person name="Karaoz U."/>
            <person name="Brodie E.L."/>
            <person name="Williams K.H."/>
            <person name="Hubbard S.S."/>
            <person name="Banfield J.F."/>
        </authorList>
    </citation>
    <scope>NUCLEOTIDE SEQUENCE [LARGE SCALE GENOMIC DNA]</scope>
</reference>
<name>A0A1F6V8B6_9BACT</name>
<protein>
    <submittedName>
        <fullName evidence="1">Uncharacterized protein</fullName>
    </submittedName>
</protein>